<dbReference type="PANTHER" id="PTHR43369">
    <property type="entry name" value="PHOSPHORIBOSYLGLYCINAMIDE FORMYLTRANSFERASE"/>
    <property type="match status" value="1"/>
</dbReference>
<feature type="domain" description="Formyl transferase N-terminal" evidence="9">
    <location>
        <begin position="90"/>
        <end position="200"/>
    </location>
</feature>
<dbReference type="KEGG" id="nsa:Nitsa_1716"/>
<proteinExistence type="inferred from homology"/>
<comment type="similarity">
    <text evidence="5">Belongs to the GART family.</text>
</comment>
<evidence type="ECO:0000256" key="1">
    <source>
        <dbReference type="ARBA" id="ARBA00005054"/>
    </source>
</evidence>
<dbReference type="EC" id="2.1.2.2" evidence="2"/>
<dbReference type="GO" id="GO:0004644">
    <property type="term" value="F:phosphoribosylglycinamide formyltransferase activity"/>
    <property type="evidence" value="ECO:0007669"/>
    <property type="project" value="UniProtKB-EC"/>
</dbReference>
<evidence type="ECO:0000256" key="7">
    <source>
        <dbReference type="ARBA" id="ARBA00041682"/>
    </source>
</evidence>
<gene>
    <name evidence="10" type="ordered locus">Nitsa_1716</name>
</gene>
<keyword evidence="11" id="KW-1185">Reference proteome</keyword>
<evidence type="ECO:0000256" key="4">
    <source>
        <dbReference type="ARBA" id="ARBA00022755"/>
    </source>
</evidence>
<evidence type="ECO:0000259" key="9">
    <source>
        <dbReference type="Pfam" id="PF00551"/>
    </source>
</evidence>
<dbReference type="Pfam" id="PF00551">
    <property type="entry name" value="Formyl_trans_N"/>
    <property type="match status" value="1"/>
</dbReference>
<keyword evidence="4" id="KW-0658">Purine biosynthesis</keyword>
<protein>
    <recommendedName>
        <fullName evidence="2">phosphoribosylglycinamide formyltransferase 1</fullName>
        <ecNumber evidence="2">2.1.2.2</ecNumber>
    </recommendedName>
    <alternativeName>
        <fullName evidence="7">5'-phosphoribosylglycinamide transformylase</fullName>
    </alternativeName>
    <alternativeName>
        <fullName evidence="6">GAR transformylase</fullName>
    </alternativeName>
</protein>
<evidence type="ECO:0000313" key="11">
    <source>
        <dbReference type="Proteomes" id="UP000008633"/>
    </source>
</evidence>
<dbReference type="PROSITE" id="PS00373">
    <property type="entry name" value="GART"/>
    <property type="match status" value="1"/>
</dbReference>
<dbReference type="CDD" id="cd08653">
    <property type="entry name" value="FMT_core_like_3"/>
    <property type="match status" value="1"/>
</dbReference>
<keyword evidence="3 10" id="KW-0808">Transferase</keyword>
<reference evidence="11" key="2">
    <citation type="submission" date="2011-01" db="EMBL/GenBank/DDBJ databases">
        <title>The complete genome of Nitratifractor salsuginis DSM 16511.</title>
        <authorList>
            <consortium name="US DOE Joint Genome Institute (JGI-PGF)"/>
            <person name="Lucas S."/>
            <person name="Copeland A."/>
            <person name="Lapidus A."/>
            <person name="Bruce D."/>
            <person name="Goodwin L."/>
            <person name="Pitluck S."/>
            <person name="Kyrpides N."/>
            <person name="Mavromatis K."/>
            <person name="Ivanova N."/>
            <person name="Mikhailova N."/>
            <person name="Zeytun A."/>
            <person name="Detter J.C."/>
            <person name="Tapia R."/>
            <person name="Han C."/>
            <person name="Land M."/>
            <person name="Hauser L."/>
            <person name="Markowitz V."/>
            <person name="Cheng J.-F."/>
            <person name="Hugenholtz P."/>
            <person name="Woyke T."/>
            <person name="Wu D."/>
            <person name="Tindall B."/>
            <person name="Schuetze A."/>
            <person name="Brambilla E."/>
            <person name="Klenk H.-P."/>
            <person name="Eisen J.A."/>
        </authorList>
    </citation>
    <scope>NUCLEOTIDE SEQUENCE [LARGE SCALE GENOMIC DNA]</scope>
    <source>
        <strain evidence="11">DSM 16511 / JCM 12458 / E9I37-1</strain>
    </source>
</reference>
<dbReference type="Proteomes" id="UP000008633">
    <property type="component" value="Chromosome"/>
</dbReference>
<dbReference type="InterPro" id="IPR002376">
    <property type="entry name" value="Formyl_transf_N"/>
</dbReference>
<evidence type="ECO:0000256" key="3">
    <source>
        <dbReference type="ARBA" id="ARBA00022679"/>
    </source>
</evidence>
<comment type="pathway">
    <text evidence="1">Purine metabolism; IMP biosynthesis via de novo pathway; N(2)-formyl-N(1)-(5-phospho-D-ribosyl)glycinamide from N(1)-(5-phospho-D-ribosyl)glycinamide (10-formyl THF route): step 1/1.</text>
</comment>
<dbReference type="HOGENOM" id="CLU_073809_0_0_7"/>
<dbReference type="SUPFAM" id="SSF53328">
    <property type="entry name" value="Formyltransferase"/>
    <property type="match status" value="1"/>
</dbReference>
<dbReference type="InterPro" id="IPR001555">
    <property type="entry name" value="GART_AS"/>
</dbReference>
<evidence type="ECO:0000256" key="8">
    <source>
        <dbReference type="ARBA" id="ARBA00047664"/>
    </source>
</evidence>
<dbReference type="AlphaFoldDB" id="E6X1A0"/>
<sequence length="262" mass="30434">MKICILKGPDPRHAYFAQKVSSLPSHDYLCLTHRRVNKNRLLNMMIKSPVTFFNRVSKYIFYTFVKWKLREKVYFKINKIPDEFIVESYNSDETFDLISDFGPDLIVVFGTPIISNRIMNLAQFGAINLHGGISPDYKGGNTIFWALYNGEVEKAGATLHYMIEKVDSGDILAKVYPDIKSTDDEFTVSAKTFEYATNEMCRIIKKIDSEHRILPGEKQTEKGKLYLAKDRTLLKDFIGLFRIKKNLKNVSLIKRIERYYDK</sequence>
<dbReference type="GO" id="GO:0005829">
    <property type="term" value="C:cytosol"/>
    <property type="evidence" value="ECO:0007669"/>
    <property type="project" value="TreeGrafter"/>
</dbReference>
<dbReference type="OrthoDB" id="9802815at2"/>
<dbReference type="PANTHER" id="PTHR43369:SF2">
    <property type="entry name" value="PHOSPHORIBOSYLGLYCINAMIDE FORMYLTRANSFERASE"/>
    <property type="match status" value="1"/>
</dbReference>
<dbReference type="EMBL" id="CP002452">
    <property type="protein sequence ID" value="ADV46962.1"/>
    <property type="molecule type" value="Genomic_DNA"/>
</dbReference>
<comment type="catalytic activity">
    <reaction evidence="8">
        <text>N(1)-(5-phospho-beta-D-ribosyl)glycinamide + (6R)-10-formyltetrahydrofolate = N(2)-formyl-N(1)-(5-phospho-beta-D-ribosyl)glycinamide + (6S)-5,6,7,8-tetrahydrofolate + H(+)</text>
        <dbReference type="Rhea" id="RHEA:15053"/>
        <dbReference type="ChEBI" id="CHEBI:15378"/>
        <dbReference type="ChEBI" id="CHEBI:57453"/>
        <dbReference type="ChEBI" id="CHEBI:143788"/>
        <dbReference type="ChEBI" id="CHEBI:147286"/>
        <dbReference type="ChEBI" id="CHEBI:195366"/>
        <dbReference type="EC" id="2.1.2.2"/>
    </reaction>
</comment>
<accession>E6X1A0</accession>
<reference evidence="10 11" key="1">
    <citation type="journal article" date="2011" name="Stand. Genomic Sci.">
        <title>Complete genome sequence of Nitratifractor salsuginis type strain (E9I37-1).</title>
        <authorList>
            <person name="Anderson I."/>
            <person name="Sikorski J."/>
            <person name="Zeytun A."/>
            <person name="Nolan M."/>
            <person name="Lapidus A."/>
            <person name="Lucas S."/>
            <person name="Hammon N."/>
            <person name="Deshpande S."/>
            <person name="Cheng J.F."/>
            <person name="Tapia R."/>
            <person name="Han C."/>
            <person name="Goodwin L."/>
            <person name="Pitluck S."/>
            <person name="Liolios K."/>
            <person name="Pagani I."/>
            <person name="Ivanova N."/>
            <person name="Huntemann M."/>
            <person name="Mavromatis K."/>
            <person name="Ovchinikova G."/>
            <person name="Pati A."/>
            <person name="Chen A."/>
            <person name="Palaniappan K."/>
            <person name="Land M."/>
            <person name="Hauser L."/>
            <person name="Brambilla E.M."/>
            <person name="Ngatchou-Djao O.D."/>
            <person name="Rohde M."/>
            <person name="Tindall B.J."/>
            <person name="Goker M."/>
            <person name="Detter J.C."/>
            <person name="Woyke T."/>
            <person name="Bristow J."/>
            <person name="Eisen J.A."/>
            <person name="Markowitz V."/>
            <person name="Hugenholtz P."/>
            <person name="Klenk H.P."/>
            <person name="Kyrpides N.C."/>
        </authorList>
    </citation>
    <scope>NUCLEOTIDE SEQUENCE [LARGE SCALE GENOMIC DNA]</scope>
    <source>
        <strain evidence="11">DSM 16511 / JCM 12458 / E9I37-1</strain>
    </source>
</reference>
<dbReference type="eggNOG" id="COG0223">
    <property type="taxonomic scope" value="Bacteria"/>
</dbReference>
<evidence type="ECO:0000256" key="2">
    <source>
        <dbReference type="ARBA" id="ARBA00012254"/>
    </source>
</evidence>
<dbReference type="Gene3D" id="3.40.50.170">
    <property type="entry name" value="Formyl transferase, N-terminal domain"/>
    <property type="match status" value="1"/>
</dbReference>
<name>E6X1A0_NITSE</name>
<dbReference type="RefSeq" id="WP_013554647.1">
    <property type="nucleotide sequence ID" value="NC_014935.1"/>
</dbReference>
<organism evidence="10 11">
    <name type="scientific">Nitratifractor salsuginis (strain DSM 16511 / JCM 12458 / E9I37-1)</name>
    <dbReference type="NCBI Taxonomy" id="749222"/>
    <lineage>
        <taxon>Bacteria</taxon>
        <taxon>Pseudomonadati</taxon>
        <taxon>Campylobacterota</taxon>
        <taxon>Epsilonproteobacteria</taxon>
        <taxon>Campylobacterales</taxon>
        <taxon>Sulfurovaceae</taxon>
        <taxon>Nitratifractor</taxon>
    </lineage>
</organism>
<dbReference type="InterPro" id="IPR036477">
    <property type="entry name" value="Formyl_transf_N_sf"/>
</dbReference>
<evidence type="ECO:0000256" key="6">
    <source>
        <dbReference type="ARBA" id="ARBA00041324"/>
    </source>
</evidence>
<evidence type="ECO:0000313" key="10">
    <source>
        <dbReference type="EMBL" id="ADV46962.1"/>
    </source>
</evidence>
<evidence type="ECO:0000256" key="5">
    <source>
        <dbReference type="ARBA" id="ARBA00038440"/>
    </source>
</evidence>
<dbReference type="GO" id="GO:0006189">
    <property type="term" value="P:'de novo' IMP biosynthetic process"/>
    <property type="evidence" value="ECO:0007669"/>
    <property type="project" value="TreeGrafter"/>
</dbReference>
<dbReference type="STRING" id="749222.Nitsa_1716"/>